<protein>
    <submittedName>
        <fullName evidence="5">Zinc finger CCHC-type</fullName>
    </submittedName>
</protein>
<comment type="caution">
    <text evidence="5">The sequence shown here is derived from an EMBL/GenBank/DDBJ whole genome shotgun (WGS) entry which is preliminary data.</text>
</comment>
<reference evidence="5 6" key="1">
    <citation type="submission" date="2020-12" db="EMBL/GenBank/DDBJ databases">
        <title>Concerted genomic and epigenomic changes stabilize Arabidopsis allopolyploids.</title>
        <authorList>
            <person name="Chen Z."/>
        </authorList>
    </citation>
    <scope>NUCLEOTIDE SEQUENCE [LARGE SCALE GENOMIC DNA]</scope>
    <source>
        <strain evidence="5">Allo738</strain>
        <tissue evidence="5">Leaf</tissue>
    </source>
</reference>
<evidence type="ECO:0000256" key="1">
    <source>
        <dbReference type="PROSITE-ProRule" id="PRU00047"/>
    </source>
</evidence>
<keyword evidence="1" id="KW-0863">Zinc-finger</keyword>
<accession>A0A8T1XEL3</accession>
<organism evidence="5 6">
    <name type="scientific">Arabidopsis thaliana x Arabidopsis arenosa</name>
    <dbReference type="NCBI Taxonomy" id="1240361"/>
    <lineage>
        <taxon>Eukaryota</taxon>
        <taxon>Viridiplantae</taxon>
        <taxon>Streptophyta</taxon>
        <taxon>Embryophyta</taxon>
        <taxon>Tracheophyta</taxon>
        <taxon>Spermatophyta</taxon>
        <taxon>Magnoliopsida</taxon>
        <taxon>eudicotyledons</taxon>
        <taxon>Gunneridae</taxon>
        <taxon>Pentapetalae</taxon>
        <taxon>rosids</taxon>
        <taxon>malvids</taxon>
        <taxon>Brassicales</taxon>
        <taxon>Brassicaceae</taxon>
        <taxon>Camelineae</taxon>
        <taxon>Arabidopsis</taxon>
    </lineage>
</organism>
<sequence>MMVGWWLGGPRVVGCNSLLSMVRLLLLLSTLLWEVCQLGFGPIGLPGSQKCRRPDYPWHLVGRHSKLGIGRVVAREYGFSCPSLGFAPTLGGTLTSPCMGHFIGSRTVKKPRACEKEEEERETGNIFVKLELQFKKFTSKELVMSSGISGIDKLTKGGDYILWKQKILAHFESLDLLEAIKEEEVEDRSSGITEVTKKWGEESERFQILEEKRKKARAFIILSVEDHILRMIMKETTASGMIKTLDQFYMSRPSSNRIYLKRKLYEFGMSEDISIEENINEFLKLVSELDKENADVSDETKAMVLLKSLPRRFDKLKDSLVYSEYPLTLGRVMRAIHMKEVELSQTVKQEKEDEMVVSKTERGRPDCSENTKEKEKAESVSRRSVTPCCKCGERGHVRKECFKGNESNQLRERFIERSEATTTKSSNQDESASLVSDFASLTRKECSDVWFCDTGCTSHMTPRKEWFVDLKMLEPGSVAMANNTKSQVKGIGSVRIQNEDGTTVLLTNVKYVPDMSRSLISLGTLENKGCWFKSKNGILKVIKGCLTLLKAQKSESLYILKGSAVVVGPKAAEILQGETEMWHRNATHRNQEGLKVLDNNREKNSGREAGEEDVQEETQRIKFVSEKPVTEEKLKNTNSELRCSTLTPRSVRNWHFLKKVEWKKIVETLSSSKEKNLITRRGVKHCDLELDNICRQEEVAKVNLSTLHPSDSAEKANRLIVEKERKLLSEKVLLEEIWAEVTARTLLLVARSSSSSLLDPNSPTENWTGSLSRHKKMRFECVVNAHSDQEDQISRFKKRSLLVYPHGVTSFRVWLLEQERCVASRGIMHQEPKMHKDDLKVLHTFKLSKESQGISQQSLNGANCNLLSVQGGAIGVDSRMRTLLGGDSGFLKIISEEDDIKVKESDDEVDKVKLRVCQSTMDQVRRDIKPNKFHGVWNAFRLTSARIKEEDGQVQVSLQEEIDVKERYKCRQFGGGKSDISKGEMPSFDPMSVTNQYSQRNWAESCGVCRRSQVLTEEQSKLQGKGRNQWVSKVKSKNKQERFLQAEKCVSNRSVMHGNDESCLELDHVRVESKNLHLTKNEFILMDQPARYEGKETGCNIYDIVDISSENSEINLLKYLLSTKVDLGNLDEEGEVEIQWLAANRDKFRAASELFLEECLKRKIEMFSVVKSKSVFTLREDHFKFKATATEELASQRSYMECVSALTAEKNIMNSMIRIRPANSCPAGVIRSFMGSQQEESELVVSWTQRNCRKNLQVCLNSKEKNSQVRSGCKSVYEIDQDKRRSVLLFEFTAGDIISQGRTEVQEAVGFSFAEETEVVNMMRKLFAEDGFQQAIVEVYCDFKSETTLVKITICQRGLKGFDTRRQFIEEMIAELVIKVVKSEKAYQAGNFTKVTTGRMLQADMELLKVSQA</sequence>
<dbReference type="Pfam" id="PF14223">
    <property type="entry name" value="Retrotran_gag_2"/>
    <property type="match status" value="1"/>
</dbReference>
<dbReference type="EMBL" id="JAEFBK010000013">
    <property type="protein sequence ID" value="KAG7532963.1"/>
    <property type="molecule type" value="Genomic_DNA"/>
</dbReference>
<evidence type="ECO:0000313" key="6">
    <source>
        <dbReference type="Proteomes" id="UP000694240"/>
    </source>
</evidence>
<dbReference type="GO" id="GO:0008270">
    <property type="term" value="F:zinc ion binding"/>
    <property type="evidence" value="ECO:0007669"/>
    <property type="project" value="UniProtKB-KW"/>
</dbReference>
<keyword evidence="6" id="KW-1185">Reference proteome</keyword>
<evidence type="ECO:0000313" key="5">
    <source>
        <dbReference type="EMBL" id="KAG7532963.1"/>
    </source>
</evidence>
<proteinExistence type="predicted"/>
<evidence type="ECO:0000259" key="4">
    <source>
        <dbReference type="PROSITE" id="PS50158"/>
    </source>
</evidence>
<dbReference type="InterPro" id="IPR054722">
    <property type="entry name" value="PolX-like_BBD"/>
</dbReference>
<dbReference type="GO" id="GO:0003676">
    <property type="term" value="F:nucleic acid binding"/>
    <property type="evidence" value="ECO:0007669"/>
    <property type="project" value="InterPro"/>
</dbReference>
<keyword evidence="1" id="KW-0862">Zinc</keyword>
<keyword evidence="1" id="KW-0479">Metal-binding</keyword>
<feature type="chain" id="PRO_5035794382" evidence="3">
    <location>
        <begin position="38"/>
        <end position="1413"/>
    </location>
</feature>
<dbReference type="Pfam" id="PF22936">
    <property type="entry name" value="Pol_BBD"/>
    <property type="match status" value="1"/>
</dbReference>
<feature type="signal peptide" evidence="3">
    <location>
        <begin position="1"/>
        <end position="37"/>
    </location>
</feature>
<dbReference type="PANTHER" id="PTHR47592:SF27">
    <property type="entry name" value="OS08G0421700 PROTEIN"/>
    <property type="match status" value="1"/>
</dbReference>
<gene>
    <name evidence="5" type="ORF">ISN45_Aa08g006030</name>
</gene>
<feature type="domain" description="CCHC-type" evidence="4">
    <location>
        <begin position="388"/>
        <end position="401"/>
    </location>
</feature>
<evidence type="ECO:0000256" key="2">
    <source>
        <dbReference type="SAM" id="MobiDB-lite"/>
    </source>
</evidence>
<dbReference type="InterPro" id="IPR001878">
    <property type="entry name" value="Znf_CCHC"/>
</dbReference>
<dbReference type="PROSITE" id="PS50158">
    <property type="entry name" value="ZF_CCHC"/>
    <property type="match status" value="1"/>
</dbReference>
<dbReference type="PANTHER" id="PTHR47592">
    <property type="entry name" value="PBF68 PROTEIN"/>
    <property type="match status" value="1"/>
</dbReference>
<name>A0A8T1XEL3_9BRAS</name>
<dbReference type="Proteomes" id="UP000694240">
    <property type="component" value="Chromosome 13"/>
</dbReference>
<keyword evidence="3" id="KW-0732">Signal</keyword>
<feature type="region of interest" description="Disordered" evidence="2">
    <location>
        <begin position="352"/>
        <end position="379"/>
    </location>
</feature>
<evidence type="ECO:0000256" key="3">
    <source>
        <dbReference type="SAM" id="SignalP"/>
    </source>
</evidence>